<comment type="caution">
    <text evidence="1">The sequence shown here is derived from an EMBL/GenBank/DDBJ whole genome shotgun (WGS) entry which is preliminary data.</text>
</comment>
<reference evidence="1 2" key="1">
    <citation type="submission" date="2019-06" db="EMBL/GenBank/DDBJ databases">
        <authorList>
            <person name="Li J."/>
        </authorList>
    </citation>
    <scope>NUCLEOTIDE SEQUENCE [LARGE SCALE GENOMIC DNA]</scope>
    <source>
        <strain evidence="1 2">LMG 28165</strain>
    </source>
</reference>
<protein>
    <submittedName>
        <fullName evidence="1">Uncharacterized protein</fullName>
    </submittedName>
</protein>
<evidence type="ECO:0000313" key="1">
    <source>
        <dbReference type="EMBL" id="TNL96599.1"/>
    </source>
</evidence>
<evidence type="ECO:0000313" key="2">
    <source>
        <dbReference type="Proteomes" id="UP000312032"/>
    </source>
</evidence>
<gene>
    <name evidence="1" type="ORF">FHE74_07835</name>
</gene>
<dbReference type="EMBL" id="VDHJ01000010">
    <property type="protein sequence ID" value="TNL96599.1"/>
    <property type="molecule type" value="Genomic_DNA"/>
</dbReference>
<name>A0A5C4U4A0_9CORY</name>
<proteinExistence type="predicted"/>
<sequence>MHKLAAELRHRELTQEIYNIGDEVAEYTEHLIEAIRDYDGELTADCLAEFDEIVSDARTDARRIVGELLGLRQALTSGVRAGLLSASASSDRRLPEPELLDACGLEELYPTDGALLHMDELAECLISRTDLVVEHLGEVVDYVLEQTELVARDLDAVSLPHLYARTGIIVVAAAEGWLSAVAESHPAFTRSMRGANPPAFLVERARIDAIVARVAARKAARDRGFAS</sequence>
<keyword evidence="2" id="KW-1185">Reference proteome</keyword>
<dbReference type="OrthoDB" id="4426143at2"/>
<dbReference type="AlphaFoldDB" id="A0A5C4U4A0"/>
<accession>A0A5C4U4A0</accession>
<dbReference type="RefSeq" id="WP_139465953.1">
    <property type="nucleotide sequence ID" value="NZ_VDHJ01000010.1"/>
</dbReference>
<dbReference type="Proteomes" id="UP000312032">
    <property type="component" value="Unassembled WGS sequence"/>
</dbReference>
<organism evidence="1 2">
    <name type="scientific">Corynebacterium tapiri</name>
    <dbReference type="NCBI Taxonomy" id="1448266"/>
    <lineage>
        <taxon>Bacteria</taxon>
        <taxon>Bacillati</taxon>
        <taxon>Actinomycetota</taxon>
        <taxon>Actinomycetes</taxon>
        <taxon>Mycobacteriales</taxon>
        <taxon>Corynebacteriaceae</taxon>
        <taxon>Corynebacterium</taxon>
    </lineage>
</organism>